<dbReference type="PANTHER" id="PTHR32060:SF30">
    <property type="entry name" value="CARBOXY-TERMINAL PROCESSING PROTEASE CTPA"/>
    <property type="match status" value="1"/>
</dbReference>
<dbReference type="PATRIC" id="fig|1454006.5.peg.1477"/>
<gene>
    <name evidence="3" type="ORF">AW14_07500</name>
</gene>
<dbReference type="HOGENOM" id="CLU_031949_0_1_10"/>
<dbReference type="Proteomes" id="UP000032229">
    <property type="component" value="Chromosome"/>
</dbReference>
<dbReference type="Gene3D" id="2.30.42.10">
    <property type="match status" value="1"/>
</dbReference>
<keyword evidence="4" id="KW-1185">Reference proteome</keyword>
<evidence type="ECO:0000259" key="2">
    <source>
        <dbReference type="SMART" id="SM00245"/>
    </source>
</evidence>
<dbReference type="RefSeq" id="WP_044638215.1">
    <property type="nucleotide sequence ID" value="NZ_CP007202.1"/>
</dbReference>
<dbReference type="Pfam" id="PF03572">
    <property type="entry name" value="Peptidase_S41"/>
    <property type="match status" value="1"/>
</dbReference>
<proteinExistence type="predicted"/>
<dbReference type="SMART" id="SM00245">
    <property type="entry name" value="TSPc"/>
    <property type="match status" value="1"/>
</dbReference>
<dbReference type="InterPro" id="IPR005151">
    <property type="entry name" value="Tail-specific_protease"/>
</dbReference>
<feature type="signal peptide" evidence="1">
    <location>
        <begin position="1"/>
        <end position="22"/>
    </location>
</feature>
<dbReference type="SUPFAM" id="SSF52096">
    <property type="entry name" value="ClpP/crotonase"/>
    <property type="match status" value="1"/>
</dbReference>
<feature type="chain" id="PRO_5002195048" evidence="1">
    <location>
        <begin position="23"/>
        <end position="497"/>
    </location>
</feature>
<protein>
    <submittedName>
        <fullName evidence="3">Peptidase S41</fullName>
    </submittedName>
</protein>
<dbReference type="GO" id="GO:0004175">
    <property type="term" value="F:endopeptidase activity"/>
    <property type="evidence" value="ECO:0007669"/>
    <property type="project" value="TreeGrafter"/>
</dbReference>
<dbReference type="PANTHER" id="PTHR32060">
    <property type="entry name" value="TAIL-SPECIFIC PROTEASE"/>
    <property type="match status" value="1"/>
</dbReference>
<dbReference type="InterPro" id="IPR036034">
    <property type="entry name" value="PDZ_sf"/>
</dbReference>
<dbReference type="GO" id="GO:0006508">
    <property type="term" value="P:proteolysis"/>
    <property type="evidence" value="ECO:0007669"/>
    <property type="project" value="InterPro"/>
</dbReference>
<dbReference type="InterPro" id="IPR029045">
    <property type="entry name" value="ClpP/crotonase-like_dom_sf"/>
</dbReference>
<dbReference type="EMBL" id="CP007202">
    <property type="protein sequence ID" value="AJR03497.1"/>
    <property type="molecule type" value="Genomic_DNA"/>
</dbReference>
<dbReference type="Gene3D" id="3.30.750.170">
    <property type="match status" value="1"/>
</dbReference>
<dbReference type="InterPro" id="IPR041613">
    <property type="entry name" value="Pept_S41_N"/>
</dbReference>
<organism evidence="3 4">
    <name type="scientific">Siansivirga zeaxanthinifaciens CC-SAMT-1</name>
    <dbReference type="NCBI Taxonomy" id="1454006"/>
    <lineage>
        <taxon>Bacteria</taxon>
        <taxon>Pseudomonadati</taxon>
        <taxon>Bacteroidota</taxon>
        <taxon>Flavobacteriia</taxon>
        <taxon>Flavobacteriales</taxon>
        <taxon>Flavobacteriaceae</taxon>
        <taxon>Siansivirga</taxon>
    </lineage>
</organism>
<dbReference type="AlphaFoldDB" id="A0A0C5WAX8"/>
<name>A0A0C5WAX8_9FLAO</name>
<reference evidence="3 4" key="1">
    <citation type="submission" date="2014-02" db="EMBL/GenBank/DDBJ databases">
        <authorList>
            <person name="Young C.-C."/>
            <person name="Hameed A."/>
            <person name="Huang H.-C."/>
            <person name="Shahina M."/>
        </authorList>
    </citation>
    <scope>NUCLEOTIDE SEQUENCE [LARGE SCALE GENOMIC DNA]</scope>
    <source>
        <strain evidence="3 4">CC-SAMT-1</strain>
    </source>
</reference>
<dbReference type="CDD" id="cd07561">
    <property type="entry name" value="Peptidase_S41_CPP_like"/>
    <property type="match status" value="1"/>
</dbReference>
<sequence length="497" mass="56030">MKILKPLMLIFFVSLLTTSCFEDNDDNQISTNEINDFVWKGMNLFYLYKDNVPDLANDKFSSDEAYASYLNSFSTPEDLFESLIYQRTTVDKFSWIVDDYIALEQSFSGISTSNGMEFTLFLQPNSTTKLIGIVRLVLPNSDAETKGLVRGDIFNKVDNTELTIDNYNSLLSRSSYTLSFANYNTNGTTENTDDTIEPLNKTITLNKLEYNENPIFKSEILTVNGENVGYLMYNGFTANYDTQLNNVFGNFKNNNVKHLVLDLRYNPGGSVNSAILLASMITGQFNNEVFSTEEWNSEFQAAFEQENPELLINRFKNTLDGNLINSLNLSKVYVIALESSASASELIINSLDPYIDVIHIGENTAGKYQASTTLYDSEDFTREGANPNHTYAMQPLIFKSLNKVGKTDYDNGLTPDIDISESYLNLGIIGNENEKLLALALAEIEGSTTKTNKIKSENTRKLKPIEDSNSFNRFNNSMYLNKQLPASLLNKINFEQN</sequence>
<dbReference type="GO" id="GO:0007165">
    <property type="term" value="P:signal transduction"/>
    <property type="evidence" value="ECO:0007669"/>
    <property type="project" value="TreeGrafter"/>
</dbReference>
<dbReference type="STRING" id="1454006.AW14_07500"/>
<keyword evidence="1" id="KW-0732">Signal</keyword>
<dbReference type="Gene3D" id="3.90.226.10">
    <property type="entry name" value="2-enoyl-CoA Hydratase, Chain A, domain 1"/>
    <property type="match status" value="1"/>
</dbReference>
<accession>A0A0C5WAX8</accession>
<dbReference type="GO" id="GO:0008236">
    <property type="term" value="F:serine-type peptidase activity"/>
    <property type="evidence" value="ECO:0007669"/>
    <property type="project" value="InterPro"/>
</dbReference>
<evidence type="ECO:0000256" key="1">
    <source>
        <dbReference type="SAM" id="SignalP"/>
    </source>
</evidence>
<dbReference type="OrthoDB" id="7168509at2"/>
<evidence type="ECO:0000313" key="3">
    <source>
        <dbReference type="EMBL" id="AJR03497.1"/>
    </source>
</evidence>
<dbReference type="GO" id="GO:0030288">
    <property type="term" value="C:outer membrane-bounded periplasmic space"/>
    <property type="evidence" value="ECO:0007669"/>
    <property type="project" value="TreeGrafter"/>
</dbReference>
<dbReference type="KEGG" id="sze:AW14_07500"/>
<evidence type="ECO:0000313" key="4">
    <source>
        <dbReference type="Proteomes" id="UP000032229"/>
    </source>
</evidence>
<feature type="domain" description="Tail specific protease" evidence="2">
    <location>
        <begin position="198"/>
        <end position="420"/>
    </location>
</feature>
<dbReference type="Pfam" id="PF18294">
    <property type="entry name" value="Pept_S41_N"/>
    <property type="match status" value="1"/>
</dbReference>
<dbReference type="PROSITE" id="PS51257">
    <property type="entry name" value="PROKAR_LIPOPROTEIN"/>
    <property type="match status" value="1"/>
</dbReference>